<dbReference type="InterPro" id="IPR001387">
    <property type="entry name" value="Cro/C1-type_HTH"/>
</dbReference>
<accession>A0ABM7XKX6</accession>
<gene>
    <name evidence="2" type="ORF">TbrSNM41_17150</name>
</gene>
<name>A0ABM7XKX6_THEBO</name>
<keyword evidence="3" id="KW-1185">Reference proteome</keyword>
<dbReference type="RefSeq" id="WP_420833558.1">
    <property type="nucleotide sequence ID" value="NZ_AP025593.1"/>
</dbReference>
<organism evidence="2 3">
    <name type="scientific">Thermus brockianus</name>
    <dbReference type="NCBI Taxonomy" id="56956"/>
    <lineage>
        <taxon>Bacteria</taxon>
        <taxon>Thermotogati</taxon>
        <taxon>Deinococcota</taxon>
        <taxon>Deinococci</taxon>
        <taxon>Thermales</taxon>
        <taxon>Thermaceae</taxon>
        <taxon>Thermus</taxon>
    </lineage>
</organism>
<dbReference type="Pfam" id="PF01381">
    <property type="entry name" value="HTH_3"/>
    <property type="match status" value="1"/>
</dbReference>
<proteinExistence type="predicted"/>
<reference evidence="2 3" key="1">
    <citation type="journal article" date="2022" name="Microbiol. Resour. Announc.">
        <title>Complete Genome Sequences of Thermus Strains Isolated from Senami Hot Spring in Japan.</title>
        <authorList>
            <person name="Miyazaki K."/>
        </authorList>
    </citation>
    <scope>NUCLEOTIDE SEQUENCE [LARGE SCALE GENOMIC DNA]</scope>
    <source>
        <strain evidence="2 3">SNM4-1</strain>
    </source>
</reference>
<sequence>MNRQALRRMRRLAGLSQHELARSAGVSPSLIEKIEGGFHENIELRTLRKIASALAPLLGVSVSTVLIELVSESEEAPHA</sequence>
<feature type="domain" description="HTH cro/C1-type" evidence="1">
    <location>
        <begin position="6"/>
        <end position="65"/>
    </location>
</feature>
<dbReference type="Gene3D" id="1.10.260.40">
    <property type="entry name" value="lambda repressor-like DNA-binding domains"/>
    <property type="match status" value="1"/>
</dbReference>
<dbReference type="CDD" id="cd00093">
    <property type="entry name" value="HTH_XRE"/>
    <property type="match status" value="1"/>
</dbReference>
<evidence type="ECO:0000313" key="3">
    <source>
        <dbReference type="Proteomes" id="UP000831120"/>
    </source>
</evidence>
<dbReference type="EMBL" id="AP025593">
    <property type="protein sequence ID" value="BDG16981.1"/>
    <property type="molecule type" value="Genomic_DNA"/>
</dbReference>
<dbReference type="PROSITE" id="PS50943">
    <property type="entry name" value="HTH_CROC1"/>
    <property type="match status" value="1"/>
</dbReference>
<dbReference type="Proteomes" id="UP000831120">
    <property type="component" value="Chromosome"/>
</dbReference>
<evidence type="ECO:0000259" key="1">
    <source>
        <dbReference type="PROSITE" id="PS50943"/>
    </source>
</evidence>
<evidence type="ECO:0000313" key="2">
    <source>
        <dbReference type="EMBL" id="BDG16981.1"/>
    </source>
</evidence>
<dbReference type="InterPro" id="IPR010982">
    <property type="entry name" value="Lambda_DNA-bd_dom_sf"/>
</dbReference>
<dbReference type="SUPFAM" id="SSF47413">
    <property type="entry name" value="lambda repressor-like DNA-binding domains"/>
    <property type="match status" value="1"/>
</dbReference>
<dbReference type="SMART" id="SM00530">
    <property type="entry name" value="HTH_XRE"/>
    <property type="match status" value="1"/>
</dbReference>
<protein>
    <recommendedName>
        <fullName evidence="1">HTH cro/C1-type domain-containing protein</fullName>
    </recommendedName>
</protein>